<evidence type="ECO:0000256" key="10">
    <source>
        <dbReference type="ARBA" id="ARBA00022840"/>
    </source>
</evidence>
<keyword evidence="8 15" id="KW-0547">Nucleotide-binding</keyword>
<sequence length="242" mass="26956">MDIAEPAAAGSAAVELKRHAFDGGAMLYDAARIRTPDPALFDAGERQPVSSGGRNAAWYASGEFGQAVLRHYRRGGLVARLVKRSYAWSGEENTRAFAELRLLEWLHARGLAVPRPLAAAYWRRGLFYRAAILVERIPGISTLAERLAQDVDASMIARAIHAMHDAGVWHADLNAHNILLDGEKAWLIDFDRGRRHGGPLKSRLRVANLQRLRRSMVKLAQQRGEACWQRIHAAYLDYGAEN</sequence>
<dbReference type="GO" id="GO:0016773">
    <property type="term" value="F:phosphotransferase activity, alcohol group as acceptor"/>
    <property type="evidence" value="ECO:0007669"/>
    <property type="project" value="UniProtKB-UniRule"/>
</dbReference>
<evidence type="ECO:0000256" key="11">
    <source>
        <dbReference type="ARBA" id="ARBA00022985"/>
    </source>
</evidence>
<evidence type="ECO:0000313" key="16">
    <source>
        <dbReference type="EMBL" id="TCU99215.1"/>
    </source>
</evidence>
<dbReference type="Proteomes" id="UP000294692">
    <property type="component" value="Unassembled WGS sequence"/>
</dbReference>
<keyword evidence="12 15" id="KW-0472">Membrane</keyword>
<dbReference type="UniPathway" id="UPA00958"/>
<keyword evidence="7 15" id="KW-0808">Transferase</keyword>
<name>A0A4R3V336_9BURK</name>
<accession>A0A4R3V336</accession>
<evidence type="ECO:0000256" key="3">
    <source>
        <dbReference type="ARBA" id="ARBA00010327"/>
    </source>
</evidence>
<reference evidence="16 17" key="1">
    <citation type="submission" date="2019-03" db="EMBL/GenBank/DDBJ databases">
        <title>Genomic Encyclopedia of Type Strains, Phase IV (KMG-IV): sequencing the most valuable type-strain genomes for metagenomic binning, comparative biology and taxonomic classification.</title>
        <authorList>
            <person name="Goeker M."/>
        </authorList>
    </citation>
    <scope>NUCLEOTIDE SEQUENCE [LARGE SCALE GENOMIC DNA]</scope>
    <source>
        <strain evidence="16 17">DSM 100048</strain>
    </source>
</reference>
<keyword evidence="11 15" id="KW-0448">Lipopolysaccharide biosynthesis</keyword>
<dbReference type="InterPro" id="IPR011009">
    <property type="entry name" value="Kinase-like_dom_sf"/>
</dbReference>
<dbReference type="GO" id="GO:0005524">
    <property type="term" value="F:ATP binding"/>
    <property type="evidence" value="ECO:0007669"/>
    <property type="project" value="UniProtKB-UniRule"/>
</dbReference>
<evidence type="ECO:0000256" key="4">
    <source>
        <dbReference type="ARBA" id="ARBA00011988"/>
    </source>
</evidence>
<dbReference type="GO" id="GO:0016301">
    <property type="term" value="F:kinase activity"/>
    <property type="evidence" value="ECO:0007669"/>
    <property type="project" value="UniProtKB-KW"/>
</dbReference>
<organism evidence="16 17">
    <name type="scientific">Paracandidimonas soli</name>
    <dbReference type="NCBI Taxonomy" id="1917182"/>
    <lineage>
        <taxon>Bacteria</taxon>
        <taxon>Pseudomonadati</taxon>
        <taxon>Pseudomonadota</taxon>
        <taxon>Betaproteobacteria</taxon>
        <taxon>Burkholderiales</taxon>
        <taxon>Alcaligenaceae</taxon>
        <taxon>Paracandidimonas</taxon>
    </lineage>
</organism>
<comment type="catalytic activity">
    <reaction evidence="14 15">
        <text>an alpha-Kdo-(2-&gt;6)-lipid IVA + ATP = a 4-O-phospho-alpha-Kdo-(2-&gt;6)-lipid IVA + ADP + H(+)</text>
        <dbReference type="Rhea" id="RHEA:74271"/>
        <dbReference type="ChEBI" id="CHEBI:15378"/>
        <dbReference type="ChEBI" id="CHEBI:30616"/>
        <dbReference type="ChEBI" id="CHEBI:176428"/>
        <dbReference type="ChEBI" id="CHEBI:193140"/>
        <dbReference type="ChEBI" id="CHEBI:456216"/>
        <dbReference type="EC" id="2.7.1.166"/>
    </reaction>
</comment>
<keyword evidence="6 15" id="KW-0997">Cell inner membrane</keyword>
<comment type="similarity">
    <text evidence="3 15">Belongs to the protein kinase superfamily. KdkA/RfaP family.</text>
</comment>
<evidence type="ECO:0000256" key="9">
    <source>
        <dbReference type="ARBA" id="ARBA00022777"/>
    </source>
</evidence>
<comment type="subcellular location">
    <subcellularLocation>
        <location evidence="1 15">Cell inner membrane</location>
        <topology evidence="1 15">Peripheral membrane protein</topology>
        <orientation evidence="1 15">Cytoplasmic side</orientation>
    </subcellularLocation>
</comment>
<keyword evidence="17" id="KW-1185">Reference proteome</keyword>
<dbReference type="GO" id="GO:0005886">
    <property type="term" value="C:plasma membrane"/>
    <property type="evidence" value="ECO:0007669"/>
    <property type="project" value="UniProtKB-SubCell"/>
</dbReference>
<comment type="pathway">
    <text evidence="2 15">Bacterial outer membrane biogenesis; LPS core biosynthesis.</text>
</comment>
<dbReference type="Pfam" id="PF06293">
    <property type="entry name" value="Kdo"/>
    <property type="match status" value="1"/>
</dbReference>
<dbReference type="EC" id="2.7.1.166" evidence="4 15"/>
<dbReference type="InterPro" id="IPR022826">
    <property type="entry name" value="KDO_kinase"/>
</dbReference>
<comment type="caution">
    <text evidence="16">The sequence shown here is derived from an EMBL/GenBank/DDBJ whole genome shotgun (WGS) entry which is preliminary data.</text>
</comment>
<dbReference type="Gene3D" id="1.10.510.10">
    <property type="entry name" value="Transferase(Phosphotransferase) domain 1"/>
    <property type="match status" value="1"/>
</dbReference>
<protein>
    <recommendedName>
        <fullName evidence="13 15">3-deoxy-D-manno-octulosonic acid kinase</fullName>
        <shortName evidence="15">Kdo kinase</shortName>
        <ecNumber evidence="4 15">2.7.1.166</ecNumber>
    </recommendedName>
</protein>
<dbReference type="EMBL" id="SMBX01000004">
    <property type="protein sequence ID" value="TCU99215.1"/>
    <property type="molecule type" value="Genomic_DNA"/>
</dbReference>
<dbReference type="AlphaFoldDB" id="A0A4R3V336"/>
<keyword evidence="9 15" id="KW-0418">Kinase</keyword>
<evidence type="ECO:0000256" key="5">
    <source>
        <dbReference type="ARBA" id="ARBA00022475"/>
    </source>
</evidence>
<proteinExistence type="inferred from homology"/>
<gene>
    <name evidence="15" type="primary">kdkA</name>
    <name evidence="16" type="ORF">EV686_104316</name>
</gene>
<evidence type="ECO:0000313" key="17">
    <source>
        <dbReference type="Proteomes" id="UP000294692"/>
    </source>
</evidence>
<dbReference type="NCBIfam" id="NF002475">
    <property type="entry name" value="PRK01723.1"/>
    <property type="match status" value="1"/>
</dbReference>
<dbReference type="OrthoDB" id="6854449at2"/>
<evidence type="ECO:0000256" key="7">
    <source>
        <dbReference type="ARBA" id="ARBA00022679"/>
    </source>
</evidence>
<feature type="active site" evidence="15">
    <location>
        <position position="172"/>
    </location>
</feature>
<keyword evidence="5 15" id="KW-1003">Cell membrane</keyword>
<comment type="function">
    <text evidence="15">Catalyzes the ATP-dependent phosphorylation of the 3-deoxy-D-manno-octulosonic acid (Kdo) residue in Kdo-lipid IV(A) at the 4-OH position.</text>
</comment>
<evidence type="ECO:0000256" key="12">
    <source>
        <dbReference type="ARBA" id="ARBA00023136"/>
    </source>
</evidence>
<evidence type="ECO:0000256" key="8">
    <source>
        <dbReference type="ARBA" id="ARBA00022741"/>
    </source>
</evidence>
<dbReference type="GO" id="GO:0009244">
    <property type="term" value="P:lipopolysaccharide core region biosynthetic process"/>
    <property type="evidence" value="ECO:0007669"/>
    <property type="project" value="UniProtKB-UniRule"/>
</dbReference>
<evidence type="ECO:0000256" key="14">
    <source>
        <dbReference type="ARBA" id="ARBA00034417"/>
    </source>
</evidence>
<evidence type="ECO:0000256" key="13">
    <source>
        <dbReference type="ARBA" id="ARBA00029511"/>
    </source>
</evidence>
<dbReference type="HAMAP" id="MF_00521">
    <property type="entry name" value="KDO_kinase"/>
    <property type="match status" value="1"/>
</dbReference>
<evidence type="ECO:0000256" key="1">
    <source>
        <dbReference type="ARBA" id="ARBA00004515"/>
    </source>
</evidence>
<keyword evidence="10 15" id="KW-0067">ATP-binding</keyword>
<evidence type="ECO:0000256" key="15">
    <source>
        <dbReference type="HAMAP-Rule" id="MF_00521"/>
    </source>
</evidence>
<evidence type="ECO:0000256" key="2">
    <source>
        <dbReference type="ARBA" id="ARBA00004713"/>
    </source>
</evidence>
<dbReference type="SUPFAM" id="SSF56112">
    <property type="entry name" value="Protein kinase-like (PK-like)"/>
    <property type="match status" value="1"/>
</dbReference>
<evidence type="ECO:0000256" key="6">
    <source>
        <dbReference type="ARBA" id="ARBA00022519"/>
    </source>
</evidence>